<gene>
    <name evidence="2" type="ORF">BD293_0425</name>
</gene>
<reference evidence="2 3" key="1">
    <citation type="submission" date="2019-06" db="EMBL/GenBank/DDBJ databases">
        <title>Genomic Encyclopedia of Archaeal and Bacterial Type Strains, Phase II (KMG-II): from individual species to whole genera.</title>
        <authorList>
            <person name="Goeker M."/>
        </authorList>
    </citation>
    <scope>NUCLEOTIDE SEQUENCE [LARGE SCALE GENOMIC DNA]</scope>
    <source>
        <strain evidence="2 3">DSM 18423</strain>
    </source>
</reference>
<dbReference type="EMBL" id="VFPT01000001">
    <property type="protein sequence ID" value="TQM91850.1"/>
    <property type="molecule type" value="Genomic_DNA"/>
</dbReference>
<accession>A0A543K9T8</accession>
<sequence length="108" mass="11784">MNAPEHPFDAPWQAQAFAMTVALHEQGLFTWGEWTVALSEALKAVGPDGAEYYLCWVVALETILDAKLGTTGAQRAELEQAWHRAAWATPHGQPICLMNDPEAAPVKA</sequence>
<dbReference type="NCBIfam" id="TIGR03889">
    <property type="entry name" value="nitrile_acc"/>
    <property type="match status" value="1"/>
</dbReference>
<dbReference type="SUPFAM" id="SSF50090">
    <property type="entry name" value="Electron transport accessory proteins"/>
    <property type="match status" value="1"/>
</dbReference>
<dbReference type="Proteomes" id="UP000320582">
    <property type="component" value="Unassembled WGS sequence"/>
</dbReference>
<keyword evidence="3" id="KW-1185">Reference proteome</keyword>
<dbReference type="InterPro" id="IPR042262">
    <property type="entry name" value="CN_hydtase_beta_C"/>
</dbReference>
<feature type="domain" description="Nitrile hydratase beta subunit-like N-terminal" evidence="1">
    <location>
        <begin position="5"/>
        <end position="67"/>
    </location>
</feature>
<protein>
    <submittedName>
        <fullName evidence="2">Nitrile hydratase accessory protein</fullName>
    </submittedName>
</protein>
<dbReference type="AlphaFoldDB" id="A0A543K9T8"/>
<organism evidence="2 3">
    <name type="scientific">Roseinatronobacter monicus</name>
    <dbReference type="NCBI Taxonomy" id="393481"/>
    <lineage>
        <taxon>Bacteria</taxon>
        <taxon>Pseudomonadati</taxon>
        <taxon>Pseudomonadota</taxon>
        <taxon>Alphaproteobacteria</taxon>
        <taxon>Rhodobacterales</taxon>
        <taxon>Paracoccaceae</taxon>
        <taxon>Roseinatronobacter</taxon>
    </lineage>
</organism>
<comment type="caution">
    <text evidence="2">The sequence shown here is derived from an EMBL/GenBank/DDBJ whole genome shotgun (WGS) entry which is preliminary data.</text>
</comment>
<dbReference type="InterPro" id="IPR049054">
    <property type="entry name" value="CN_hydtase_beta-like_N"/>
</dbReference>
<dbReference type="Pfam" id="PF21006">
    <property type="entry name" value="NHase_beta_N"/>
    <property type="match status" value="1"/>
</dbReference>
<dbReference type="InterPro" id="IPR008990">
    <property type="entry name" value="Elect_transpt_acc-like_dom_sf"/>
</dbReference>
<proteinExistence type="predicted"/>
<dbReference type="RefSeq" id="WP_246086181.1">
    <property type="nucleotide sequence ID" value="NZ_VFPT01000001.1"/>
</dbReference>
<name>A0A543K9T8_9RHOB</name>
<evidence type="ECO:0000313" key="2">
    <source>
        <dbReference type="EMBL" id="TQM91850.1"/>
    </source>
</evidence>
<evidence type="ECO:0000259" key="1">
    <source>
        <dbReference type="Pfam" id="PF21006"/>
    </source>
</evidence>
<dbReference type="InterPro" id="IPR023808">
    <property type="entry name" value="Nitrile_Hydratase_acc_put"/>
</dbReference>
<evidence type="ECO:0000313" key="3">
    <source>
        <dbReference type="Proteomes" id="UP000320582"/>
    </source>
</evidence>
<dbReference type="Gene3D" id="1.10.472.20">
    <property type="entry name" value="Nitrile hydratase, beta subunit"/>
    <property type="match status" value="1"/>
</dbReference>